<sequence length="273" mass="30008">ISLVPLPGCLNGLSCVIIFLSNNTGSEDSLFDMEKGGISAILFDLDNTLVDTATAGQLALNKVCELLRSKLKDTNTSDICQRFARKLHEERFDPSAGRTIDDVRINHWHEALQEAESVDPGRALASDCYYTWKTTRLQALALSPEVLTLLQELKRSYKLLLLTNGDAQTQREKLEAVRCEGLFSDMVVGGEHAEQKPAVSIFTHCFELLGVKPQDCIMVGDSLDTDIQGGFDAGVRATVWINKNTDALPENSVTPDYTIPSVLDLPNVLAKLK</sequence>
<evidence type="ECO:0000313" key="2">
    <source>
        <dbReference type="Proteomes" id="UP000829447"/>
    </source>
</evidence>
<dbReference type="Proteomes" id="UP000829447">
    <property type="component" value="Linkage Group LG3"/>
</dbReference>
<gene>
    <name evidence="1" type="ORF">PGIGA_G00185990</name>
</gene>
<keyword evidence="2" id="KW-1185">Reference proteome</keyword>
<feature type="non-terminal residue" evidence="1">
    <location>
        <position position="1"/>
    </location>
</feature>
<proteinExistence type="predicted"/>
<dbReference type="EMBL" id="CM040456">
    <property type="protein sequence ID" value="MCI4376223.1"/>
    <property type="molecule type" value="Genomic_DNA"/>
</dbReference>
<reference evidence="1 2" key="1">
    <citation type="journal article" date="2022" name="bioRxiv">
        <title>An ancient truncated duplication of the anti-Mullerian hormone receptor type 2 gene is a potential conserved master sex determinant in the Pangasiidae catfish family.</title>
        <authorList>
            <person name="Wen M."/>
            <person name="Pan Q."/>
            <person name="Jouanno E."/>
            <person name="Montfort J."/>
            <person name="Zahm M."/>
            <person name="Cabau C."/>
            <person name="Klopp C."/>
            <person name="Iampietro C."/>
            <person name="Roques C."/>
            <person name="Bouchez O."/>
            <person name="Castinel A."/>
            <person name="Donnadieu C."/>
            <person name="Parrinello H."/>
            <person name="Poncet C."/>
            <person name="Belmonte E."/>
            <person name="Gautier V."/>
            <person name="Avarre J.-C."/>
            <person name="Dugue R."/>
            <person name="Gustiano R."/>
            <person name="Ha T.T.T."/>
            <person name="Campet M."/>
            <person name="Sriphairoj K."/>
            <person name="Ribolli J."/>
            <person name="de Almeida F.L."/>
            <person name="Desvignes T."/>
            <person name="Postlethwait J.H."/>
            <person name="Bucao C.F."/>
            <person name="Robinson-Rechavi M."/>
            <person name="Bobe J."/>
            <person name="Herpin A."/>
            <person name="Guiguen Y."/>
        </authorList>
    </citation>
    <scope>NUCLEOTIDE SEQUENCE [LARGE SCALE GENOMIC DNA]</scope>
    <source>
        <strain evidence="1">YG-Dec2019</strain>
    </source>
</reference>
<accession>A0ACC5WAW5</accession>
<name>A0ACC5WAW5_PANGG</name>
<organism evidence="1 2">
    <name type="scientific">Pangasianodon gigas</name>
    <name type="common">Mekong giant catfish</name>
    <name type="synonym">Pangasius gigas</name>
    <dbReference type="NCBI Taxonomy" id="30993"/>
    <lineage>
        <taxon>Eukaryota</taxon>
        <taxon>Metazoa</taxon>
        <taxon>Chordata</taxon>
        <taxon>Craniata</taxon>
        <taxon>Vertebrata</taxon>
        <taxon>Euteleostomi</taxon>
        <taxon>Actinopterygii</taxon>
        <taxon>Neopterygii</taxon>
        <taxon>Teleostei</taxon>
        <taxon>Ostariophysi</taxon>
        <taxon>Siluriformes</taxon>
        <taxon>Pangasiidae</taxon>
        <taxon>Pangasianodon</taxon>
    </lineage>
</organism>
<comment type="caution">
    <text evidence="1">The sequence shown here is derived from an EMBL/GenBank/DDBJ whole genome shotgun (WGS) entry which is preliminary data.</text>
</comment>
<evidence type="ECO:0000313" key="1">
    <source>
        <dbReference type="EMBL" id="MCI4376223.1"/>
    </source>
</evidence>
<protein>
    <submittedName>
        <fullName evidence="1">Uncharacterized protein</fullName>
    </submittedName>
</protein>